<evidence type="ECO:0000259" key="1">
    <source>
        <dbReference type="Pfam" id="PF13456"/>
    </source>
</evidence>
<dbReference type="InterPro" id="IPR012337">
    <property type="entry name" value="RNaseH-like_sf"/>
</dbReference>
<organism evidence="2 3">
    <name type="scientific">Solanum tuberosum</name>
    <name type="common">Potato</name>
    <dbReference type="NCBI Taxonomy" id="4113"/>
    <lineage>
        <taxon>Eukaryota</taxon>
        <taxon>Viridiplantae</taxon>
        <taxon>Streptophyta</taxon>
        <taxon>Embryophyta</taxon>
        <taxon>Tracheophyta</taxon>
        <taxon>Spermatophyta</taxon>
        <taxon>Magnoliopsida</taxon>
        <taxon>eudicotyledons</taxon>
        <taxon>Gunneridae</taxon>
        <taxon>Pentapetalae</taxon>
        <taxon>asterids</taxon>
        <taxon>lamiids</taxon>
        <taxon>Solanales</taxon>
        <taxon>Solanaceae</taxon>
        <taxon>Solanoideae</taxon>
        <taxon>Solaneae</taxon>
        <taxon>Solanum</taxon>
    </lineage>
</organism>
<sequence>MLEKLRMEIIKKKVFFGNPVGISWEDVPIKYMLKKWWDIKSKTLAPSNYLTNYSWRNLLGDNMESEMFSNLWRKQLLYKEDPITNFISSKMGSVQGKDLYKMELQINTDGSRDAIRRAGTGWICRDHRGKIIMTFARSIGRDTSNMAEAKASLNGLEWCSQNGHSNVILDCDSKIVVEMIKGNYNIPWQMKNIITRIQNISSTITCEVRHCYREANQVADALAKWSITNEELVIFAQAHLPSIAIGPYKLDLIQMESLRNKQRKNYFV</sequence>
<dbReference type="EMBL" id="JAIVGD010000003">
    <property type="protein sequence ID" value="KAH0776146.1"/>
    <property type="molecule type" value="Genomic_DNA"/>
</dbReference>
<dbReference type="InterPro" id="IPR044730">
    <property type="entry name" value="RNase_H-like_dom_plant"/>
</dbReference>
<dbReference type="PANTHER" id="PTHR47723:SF7">
    <property type="entry name" value="RNASE H FAMILY PROTEIN"/>
    <property type="match status" value="1"/>
</dbReference>
<keyword evidence="3" id="KW-1185">Reference proteome</keyword>
<protein>
    <recommendedName>
        <fullName evidence="1">RNase H type-1 domain-containing protein</fullName>
    </recommendedName>
</protein>
<dbReference type="CDD" id="cd06222">
    <property type="entry name" value="RNase_H_like"/>
    <property type="match status" value="1"/>
</dbReference>
<evidence type="ECO:0000313" key="3">
    <source>
        <dbReference type="Proteomes" id="UP000826656"/>
    </source>
</evidence>
<proteinExistence type="predicted"/>
<evidence type="ECO:0000313" key="2">
    <source>
        <dbReference type="EMBL" id="KAH0776146.1"/>
    </source>
</evidence>
<name>A0ABQ7W7B3_SOLTU</name>
<dbReference type="Proteomes" id="UP000826656">
    <property type="component" value="Unassembled WGS sequence"/>
</dbReference>
<dbReference type="InterPro" id="IPR036397">
    <property type="entry name" value="RNaseH_sf"/>
</dbReference>
<dbReference type="InterPro" id="IPR053151">
    <property type="entry name" value="RNase_H-like"/>
</dbReference>
<dbReference type="Pfam" id="PF13456">
    <property type="entry name" value="RVT_3"/>
    <property type="match status" value="1"/>
</dbReference>
<comment type="caution">
    <text evidence="2">The sequence shown here is derived from an EMBL/GenBank/DDBJ whole genome shotgun (WGS) entry which is preliminary data.</text>
</comment>
<dbReference type="PANTHER" id="PTHR47723">
    <property type="entry name" value="OS05G0353850 PROTEIN"/>
    <property type="match status" value="1"/>
</dbReference>
<gene>
    <name evidence="2" type="ORF">KY290_007557</name>
</gene>
<feature type="domain" description="RNase H type-1" evidence="1">
    <location>
        <begin position="107"/>
        <end position="225"/>
    </location>
</feature>
<dbReference type="InterPro" id="IPR002156">
    <property type="entry name" value="RNaseH_domain"/>
</dbReference>
<reference evidence="2 3" key="1">
    <citation type="journal article" date="2021" name="bioRxiv">
        <title>Chromosome-scale and haplotype-resolved genome assembly of a tetraploid potato cultivar.</title>
        <authorList>
            <person name="Sun H."/>
            <person name="Jiao W.-B."/>
            <person name="Krause K."/>
            <person name="Campoy J.A."/>
            <person name="Goel M."/>
            <person name="Folz-Donahue K."/>
            <person name="Kukat C."/>
            <person name="Huettel B."/>
            <person name="Schneeberger K."/>
        </authorList>
    </citation>
    <scope>NUCLEOTIDE SEQUENCE [LARGE SCALE GENOMIC DNA]</scope>
    <source>
        <strain evidence="2">SolTubOtavaFocal</strain>
        <tissue evidence="2">Leaves</tissue>
    </source>
</reference>
<accession>A0ABQ7W7B3</accession>
<dbReference type="SUPFAM" id="SSF53098">
    <property type="entry name" value="Ribonuclease H-like"/>
    <property type="match status" value="1"/>
</dbReference>
<dbReference type="Gene3D" id="3.30.420.10">
    <property type="entry name" value="Ribonuclease H-like superfamily/Ribonuclease H"/>
    <property type="match status" value="1"/>
</dbReference>